<evidence type="ECO:0000313" key="2">
    <source>
        <dbReference type="Proteomes" id="UP000814243"/>
    </source>
</evidence>
<organism evidence="1 2">
    <name type="scientific">Spodoptera exigua</name>
    <name type="common">Beet armyworm</name>
    <name type="synonym">Noctua fulgens</name>
    <dbReference type="NCBI Taxonomy" id="7107"/>
    <lineage>
        <taxon>Eukaryota</taxon>
        <taxon>Metazoa</taxon>
        <taxon>Ecdysozoa</taxon>
        <taxon>Arthropoda</taxon>
        <taxon>Hexapoda</taxon>
        <taxon>Insecta</taxon>
        <taxon>Pterygota</taxon>
        <taxon>Neoptera</taxon>
        <taxon>Endopterygota</taxon>
        <taxon>Lepidoptera</taxon>
        <taxon>Glossata</taxon>
        <taxon>Ditrysia</taxon>
        <taxon>Noctuoidea</taxon>
        <taxon>Noctuidae</taxon>
        <taxon>Amphipyrinae</taxon>
        <taxon>Spodoptera</taxon>
    </lineage>
</organism>
<reference evidence="1" key="1">
    <citation type="journal article" date="2021" name="G3 (Bethesda)">
        <title>Genome and transcriptome analysis of the beet armyworm Spodoptera exigua reveals targets for pest control. .</title>
        <authorList>
            <person name="Simon S."/>
            <person name="Breeschoten T."/>
            <person name="Jansen H.J."/>
            <person name="Dirks R.P."/>
            <person name="Schranz M.E."/>
            <person name="Ros V.I.D."/>
        </authorList>
    </citation>
    <scope>NUCLEOTIDE SEQUENCE</scope>
    <source>
        <strain evidence="1">TB_SE_WUR_2020</strain>
    </source>
</reference>
<dbReference type="EMBL" id="JACEFF010000805">
    <property type="protein sequence ID" value="KAH9630900.1"/>
    <property type="molecule type" value="Genomic_DNA"/>
</dbReference>
<protein>
    <submittedName>
        <fullName evidence="1">Uncharacterized protein</fullName>
    </submittedName>
</protein>
<comment type="caution">
    <text evidence="1">The sequence shown here is derived from an EMBL/GenBank/DDBJ whole genome shotgun (WGS) entry which is preliminary data.</text>
</comment>
<evidence type="ECO:0000313" key="1">
    <source>
        <dbReference type="EMBL" id="KAH9630900.1"/>
    </source>
</evidence>
<dbReference type="Proteomes" id="UP000814243">
    <property type="component" value="Unassembled WGS sequence"/>
</dbReference>
<accession>A0A922M704</accession>
<gene>
    <name evidence="1" type="ORF">HF086_014641</name>
</gene>
<name>A0A922M704_SPOEX</name>
<dbReference type="AlphaFoldDB" id="A0A922M704"/>
<sequence length="71" mass="7903">MAASFNPGASARARLTDDAIFEQLLDGNLSEIEDFSDDDLDFEPNNLFDQLACEDLSDGDIPKKLVTNYHH</sequence>
<proteinExistence type="predicted"/>